<sequence length="430" mass="49313">MKDLLIIILLIGVNGFFAAAEISIISLNELSLQKRAEDGDKKSIQLLKILKEPSKFLATIQVGVTLASFFTSASATVVLVKIFERVFKNSNIDFFIIYSQRLAFIIVTLIISYISLLFGELIPKRIGLKKSEKIANKSIRIINVLDKIARPLVYSLTYSTNFFIKLLFGKLEDEDKNITEEEIKMLIDVGEEKGLFGKTEKEMINSIFTFDDLTAFDVMTPRIDMVSLNLNSDFKEVLSFVKENKRSRIPIYEESQDRIVGILYAKDLINFFDTKEEFYMKDIIREPFFVTGYIKIDQLFKEMQIKGTHMSIVIDEYGSTAGLVTMEDLVEEIFGNIYDEYEEHVEDIYAKDENEFEVDGGVSISELNESLGCELQDNYDTISGLILDSLGRFPKVGENLLIEGFKFTILDIEDKRIKKILINKDFNRQK</sequence>
<reference evidence="13 14" key="1">
    <citation type="submission" date="2019-05" db="EMBL/GenBank/DDBJ databases">
        <authorList>
            <consortium name="Pathogen Informatics"/>
        </authorList>
    </citation>
    <scope>NUCLEOTIDE SEQUENCE [LARGE SCALE GENOMIC DNA]</scope>
    <source>
        <strain evidence="13 14">NCTC503</strain>
    </source>
</reference>
<evidence type="ECO:0000256" key="2">
    <source>
        <dbReference type="ARBA" id="ARBA00006337"/>
    </source>
</evidence>
<name>A0A4U9RQX3_HATHI</name>
<protein>
    <submittedName>
        <fullName evidence="13">CBS domain-containing protein</fullName>
    </submittedName>
</protein>
<evidence type="ECO:0000256" key="4">
    <source>
        <dbReference type="ARBA" id="ARBA00022737"/>
    </source>
</evidence>
<feature type="transmembrane region" description="Helical" evidence="10">
    <location>
        <begin position="102"/>
        <end position="122"/>
    </location>
</feature>
<dbReference type="Proteomes" id="UP000308489">
    <property type="component" value="Chromosome 1"/>
</dbReference>
<feature type="transmembrane region" description="Helical" evidence="10">
    <location>
        <begin position="6"/>
        <end position="27"/>
    </location>
</feature>
<dbReference type="AlphaFoldDB" id="A0A4U9RQX3"/>
<dbReference type="KEGG" id="hhw:NCTC503_02073"/>
<organism evidence="13 14">
    <name type="scientific">Hathewaya histolytica</name>
    <name type="common">Clostridium histolyticum</name>
    <dbReference type="NCBI Taxonomy" id="1498"/>
    <lineage>
        <taxon>Bacteria</taxon>
        <taxon>Bacillati</taxon>
        <taxon>Bacillota</taxon>
        <taxon>Clostridia</taxon>
        <taxon>Eubacteriales</taxon>
        <taxon>Clostridiaceae</taxon>
        <taxon>Hathewaya</taxon>
    </lineage>
</organism>
<keyword evidence="4" id="KW-0677">Repeat</keyword>
<keyword evidence="6 8" id="KW-0129">CBS domain</keyword>
<evidence type="ECO:0000313" key="14">
    <source>
        <dbReference type="Proteomes" id="UP000308489"/>
    </source>
</evidence>
<dbReference type="SUPFAM" id="SSF56176">
    <property type="entry name" value="FAD-binding/transporter-associated domain-like"/>
    <property type="match status" value="1"/>
</dbReference>
<dbReference type="InterPro" id="IPR044751">
    <property type="entry name" value="Ion_transp-like_CBS"/>
</dbReference>
<dbReference type="GO" id="GO:0005886">
    <property type="term" value="C:plasma membrane"/>
    <property type="evidence" value="ECO:0007669"/>
    <property type="project" value="TreeGrafter"/>
</dbReference>
<dbReference type="PANTHER" id="PTHR22777">
    <property type="entry name" value="HEMOLYSIN-RELATED"/>
    <property type="match status" value="1"/>
</dbReference>
<accession>A0A4U9RQX3</accession>
<dbReference type="RefSeq" id="WP_138210647.1">
    <property type="nucleotide sequence ID" value="NZ_CBCSDB010000021.1"/>
</dbReference>
<evidence type="ECO:0000256" key="3">
    <source>
        <dbReference type="ARBA" id="ARBA00022692"/>
    </source>
</evidence>
<comment type="similarity">
    <text evidence="2">Belongs to the UPF0053 family.</text>
</comment>
<dbReference type="InterPro" id="IPR005170">
    <property type="entry name" value="Transptr-assoc_dom"/>
</dbReference>
<dbReference type="InterPro" id="IPR046342">
    <property type="entry name" value="CBS_dom_sf"/>
</dbReference>
<dbReference type="Pfam" id="PF00571">
    <property type="entry name" value="CBS"/>
    <property type="match status" value="2"/>
</dbReference>
<dbReference type="FunFam" id="3.10.580.10:FF:000002">
    <property type="entry name" value="Magnesium/cobalt efflux protein CorC"/>
    <property type="match status" value="1"/>
</dbReference>
<feature type="transmembrane region" description="Helical" evidence="10">
    <location>
        <begin position="56"/>
        <end position="82"/>
    </location>
</feature>
<feature type="domain" description="CNNM transmembrane" evidence="12">
    <location>
        <begin position="1"/>
        <end position="200"/>
    </location>
</feature>
<dbReference type="GO" id="GO:0050660">
    <property type="term" value="F:flavin adenine dinucleotide binding"/>
    <property type="evidence" value="ECO:0007669"/>
    <property type="project" value="InterPro"/>
</dbReference>
<dbReference type="PANTHER" id="PTHR22777:SF17">
    <property type="entry name" value="UPF0053 PROTEIN SLL0260"/>
    <property type="match status" value="1"/>
</dbReference>
<dbReference type="OrthoDB" id="9798188at2"/>
<evidence type="ECO:0000256" key="10">
    <source>
        <dbReference type="SAM" id="Phobius"/>
    </source>
</evidence>
<dbReference type="SUPFAM" id="SSF54631">
    <property type="entry name" value="CBS-domain pair"/>
    <property type="match status" value="1"/>
</dbReference>
<evidence type="ECO:0000259" key="12">
    <source>
        <dbReference type="PROSITE" id="PS51846"/>
    </source>
</evidence>
<dbReference type="SMART" id="SM01091">
    <property type="entry name" value="CorC_HlyC"/>
    <property type="match status" value="1"/>
</dbReference>
<gene>
    <name evidence="13" type="primary">ytfL</name>
    <name evidence="13" type="ORF">NCTC503_02073</name>
</gene>
<keyword evidence="7 9" id="KW-0472">Membrane</keyword>
<dbReference type="Gene3D" id="3.10.580.10">
    <property type="entry name" value="CBS-domain"/>
    <property type="match status" value="1"/>
</dbReference>
<dbReference type="InterPro" id="IPR000644">
    <property type="entry name" value="CBS_dom"/>
</dbReference>
<dbReference type="Pfam" id="PF03471">
    <property type="entry name" value="CorC_HlyC"/>
    <property type="match status" value="1"/>
</dbReference>
<evidence type="ECO:0000256" key="8">
    <source>
        <dbReference type="PROSITE-ProRule" id="PRU00703"/>
    </source>
</evidence>
<evidence type="ECO:0000313" key="13">
    <source>
        <dbReference type="EMBL" id="VTQ93233.1"/>
    </source>
</evidence>
<dbReference type="PROSITE" id="PS51371">
    <property type="entry name" value="CBS"/>
    <property type="match status" value="1"/>
</dbReference>
<dbReference type="PROSITE" id="PS51846">
    <property type="entry name" value="CNNM"/>
    <property type="match status" value="1"/>
</dbReference>
<dbReference type="Gene3D" id="3.30.465.10">
    <property type="match status" value="1"/>
</dbReference>
<keyword evidence="14" id="KW-1185">Reference proteome</keyword>
<dbReference type="CDD" id="cd04590">
    <property type="entry name" value="CBS_pair_CorC_HlyC_assoc"/>
    <property type="match status" value="1"/>
</dbReference>
<evidence type="ECO:0000256" key="5">
    <source>
        <dbReference type="ARBA" id="ARBA00022989"/>
    </source>
</evidence>
<dbReference type="InterPro" id="IPR036318">
    <property type="entry name" value="FAD-bd_PCMH-like_sf"/>
</dbReference>
<dbReference type="InterPro" id="IPR002550">
    <property type="entry name" value="CNNM"/>
</dbReference>
<feature type="domain" description="CBS" evidence="11">
    <location>
        <begin position="219"/>
        <end position="283"/>
    </location>
</feature>
<evidence type="ECO:0000259" key="11">
    <source>
        <dbReference type="PROSITE" id="PS51371"/>
    </source>
</evidence>
<evidence type="ECO:0000256" key="6">
    <source>
        <dbReference type="ARBA" id="ARBA00023122"/>
    </source>
</evidence>
<keyword evidence="5 9" id="KW-1133">Transmembrane helix</keyword>
<evidence type="ECO:0000256" key="9">
    <source>
        <dbReference type="PROSITE-ProRule" id="PRU01193"/>
    </source>
</evidence>
<dbReference type="InterPro" id="IPR016169">
    <property type="entry name" value="FAD-bd_PCMH_sub2"/>
</dbReference>
<evidence type="ECO:0000256" key="1">
    <source>
        <dbReference type="ARBA" id="ARBA00004141"/>
    </source>
</evidence>
<comment type="subcellular location">
    <subcellularLocation>
        <location evidence="1">Membrane</location>
        <topology evidence="1">Multi-pass membrane protein</topology>
    </subcellularLocation>
</comment>
<proteinExistence type="inferred from homology"/>
<dbReference type="EMBL" id="LR590481">
    <property type="protein sequence ID" value="VTQ93233.1"/>
    <property type="molecule type" value="Genomic_DNA"/>
</dbReference>
<keyword evidence="3 9" id="KW-0812">Transmembrane</keyword>
<evidence type="ECO:0000256" key="7">
    <source>
        <dbReference type="ARBA" id="ARBA00023136"/>
    </source>
</evidence>
<dbReference type="Pfam" id="PF01595">
    <property type="entry name" value="CNNM"/>
    <property type="match status" value="1"/>
</dbReference>